<name>A0A3E0TQW0_9GAMM</name>
<gene>
    <name evidence="2" type="ORF">DXX93_09180</name>
</gene>
<comment type="caution">
    <text evidence="2">The sequence shown here is derived from an EMBL/GenBank/DDBJ whole genome shotgun (WGS) entry which is preliminary data.</text>
</comment>
<sequence length="371" mass="41495">MKLIQLNKMFKALVFFFAIFSVFSATAIEVTDLYQAKVVVESQATKARNQAIKQAMSAVLLKVGGQAAVLANDDVKRQLNRYNQYLTQYRYQRVDGDLYLVAMFDEGKINQLFQTLNLPIWGSLRPQILVWLLNEDNLSRDVIAESSGSLLPAQVRHFSTERGLPLILPLMDLEDSLNVNVTDLWGRFADATTQASARYFVDANLIVRISNSSLITTSNEQVACEGVLCQQPSWFAVDWSLVGERQQFGQTYEGSNVEALLSQVLADVASVVYQDYALSTDLSNELVIDVANVDSLTTYVEIHQFLSALSAVESVTLVEAEQEIRTFKLNLLGSKKALLASLKLNDQLQQYIDPLVGEEPGANPIFYWSRQ</sequence>
<proteinExistence type="predicted"/>
<dbReference type="EMBL" id="QUOU01000001">
    <property type="protein sequence ID" value="REL26727.1"/>
    <property type="molecule type" value="Genomic_DNA"/>
</dbReference>
<feature type="signal peptide" evidence="1">
    <location>
        <begin position="1"/>
        <end position="27"/>
    </location>
</feature>
<dbReference type="InterPro" id="IPR018642">
    <property type="entry name" value="DUF2066"/>
</dbReference>
<protein>
    <submittedName>
        <fullName evidence="2">DUF2066 domain-containing protein</fullName>
    </submittedName>
</protein>
<keyword evidence="1" id="KW-0732">Signal</keyword>
<reference evidence="2 3" key="1">
    <citation type="submission" date="2018-08" db="EMBL/GenBank/DDBJ databases">
        <title>Thalassotalea euphylliae genome.</title>
        <authorList>
            <person name="Summers S."/>
            <person name="Rice S.A."/>
            <person name="Freckelton M.L."/>
            <person name="Nedved B.T."/>
            <person name="Hadfield M.G."/>
        </authorList>
    </citation>
    <scope>NUCLEOTIDE SEQUENCE [LARGE SCALE GENOMIC DNA]</scope>
    <source>
        <strain evidence="2 3">H1</strain>
    </source>
</reference>
<dbReference type="Proteomes" id="UP000256478">
    <property type="component" value="Unassembled WGS sequence"/>
</dbReference>
<dbReference type="AlphaFoldDB" id="A0A3E0TQW0"/>
<organism evidence="2 3">
    <name type="scientific">Thalassotalea euphylliae</name>
    <dbReference type="NCBI Taxonomy" id="1655234"/>
    <lineage>
        <taxon>Bacteria</taxon>
        <taxon>Pseudomonadati</taxon>
        <taxon>Pseudomonadota</taxon>
        <taxon>Gammaproteobacteria</taxon>
        <taxon>Alteromonadales</taxon>
        <taxon>Colwelliaceae</taxon>
        <taxon>Thalassotalea</taxon>
    </lineage>
</organism>
<accession>A0A3E0TQW0</accession>
<evidence type="ECO:0000313" key="3">
    <source>
        <dbReference type="Proteomes" id="UP000256478"/>
    </source>
</evidence>
<dbReference type="Pfam" id="PF09839">
    <property type="entry name" value="DUF2066"/>
    <property type="match status" value="1"/>
</dbReference>
<evidence type="ECO:0000256" key="1">
    <source>
        <dbReference type="SAM" id="SignalP"/>
    </source>
</evidence>
<evidence type="ECO:0000313" key="2">
    <source>
        <dbReference type="EMBL" id="REL26727.1"/>
    </source>
</evidence>
<dbReference type="OrthoDB" id="6195299at2"/>
<dbReference type="RefSeq" id="WP_116007837.1">
    <property type="nucleotide sequence ID" value="NZ_QUOU01000001.1"/>
</dbReference>
<feature type="chain" id="PRO_5017575206" evidence="1">
    <location>
        <begin position="28"/>
        <end position="371"/>
    </location>
</feature>